<dbReference type="CDD" id="cd10527">
    <property type="entry name" value="SET_LSMT"/>
    <property type="match status" value="1"/>
</dbReference>
<dbReference type="Pfam" id="PF00856">
    <property type="entry name" value="SET"/>
    <property type="match status" value="1"/>
</dbReference>
<gene>
    <name evidence="3" type="ORF">ACOF00016_LOCUS17096</name>
</gene>
<dbReference type="PROSITE" id="PS50280">
    <property type="entry name" value="SET"/>
    <property type="match status" value="1"/>
</dbReference>
<dbReference type="GO" id="GO:0016279">
    <property type="term" value="F:protein-lysine N-methyltransferase activity"/>
    <property type="evidence" value="ECO:0007669"/>
    <property type="project" value="TreeGrafter"/>
</dbReference>
<name>A0A7S3LE90_9STRA</name>
<sequence length="522" mass="58309">MSSRKLTVFLFVGTTISLCNGFAPTLMVGRPQTPQQRRRRPFTTTTSKFHVAVEPKTDVALMSDEDWADDDDDDSFDQGDDASCFLFDRLVELLSPEQADLVQLNESSDGVRGVYTTQDVAADDAIFVIPLEACLRDDDIPVWMGEEAFDDVDDEEDGEDDTNFEPNSFTASSWAKRLAGSLLDLQMDVLQGGADTISEPADLWLRLLPEPSQLRATLPIHWSEDILEAAHCTALELAVDSAYFTRAQAVADLMQALERRTTEEPLRSNYSNRTPDHWHILAENALDVVQTRTCRVVSPEDGTPLRILAPLFDMLNHDNRPNAAFAVERIETDDDDDEGFYDALVVRAIQDIPADSEVFISYGASTKPSWRCLASYGFVPPYSPEEEEYQDGDEDMTHSAEVFLQGMRYEVGPGSVSQELVDAMAECMDPTVQRPALLTTQVALRLAQRISEAAYQMLLDYTGKALDTQVNTNNNIDDLDDESDWSLAHVISARQAAALRWNQHRILMSCSLGLRDWAANQK</sequence>
<feature type="chain" id="PRO_5031143152" description="SET domain-containing protein" evidence="1">
    <location>
        <begin position="22"/>
        <end position="522"/>
    </location>
</feature>
<feature type="signal peptide" evidence="1">
    <location>
        <begin position="1"/>
        <end position="21"/>
    </location>
</feature>
<reference evidence="3" key="1">
    <citation type="submission" date="2021-01" db="EMBL/GenBank/DDBJ databases">
        <authorList>
            <person name="Corre E."/>
            <person name="Pelletier E."/>
            <person name="Niang G."/>
            <person name="Scheremetjew M."/>
            <person name="Finn R."/>
            <person name="Kale V."/>
            <person name="Holt S."/>
            <person name="Cochrane G."/>
            <person name="Meng A."/>
            <person name="Brown T."/>
            <person name="Cohen L."/>
        </authorList>
    </citation>
    <scope>NUCLEOTIDE SEQUENCE</scope>
    <source>
        <strain evidence="3">CCMP127</strain>
    </source>
</reference>
<dbReference type="InterPro" id="IPR046341">
    <property type="entry name" value="SET_dom_sf"/>
</dbReference>
<dbReference type="InterPro" id="IPR001214">
    <property type="entry name" value="SET_dom"/>
</dbReference>
<dbReference type="AlphaFoldDB" id="A0A7S3LE90"/>
<evidence type="ECO:0000259" key="2">
    <source>
        <dbReference type="PROSITE" id="PS50280"/>
    </source>
</evidence>
<dbReference type="SUPFAM" id="SSF82199">
    <property type="entry name" value="SET domain"/>
    <property type="match status" value="1"/>
</dbReference>
<dbReference type="EMBL" id="HBIM01023103">
    <property type="protein sequence ID" value="CAE0420309.1"/>
    <property type="molecule type" value="Transcribed_RNA"/>
</dbReference>
<dbReference type="PANTHER" id="PTHR13271">
    <property type="entry name" value="UNCHARACTERIZED PUTATIVE METHYLTRANSFERASE"/>
    <property type="match status" value="1"/>
</dbReference>
<dbReference type="Gene3D" id="3.90.1410.10">
    <property type="entry name" value="set domain protein methyltransferase, domain 1"/>
    <property type="match status" value="1"/>
</dbReference>
<accession>A0A7S3LE90</accession>
<keyword evidence="1" id="KW-0732">Signal</keyword>
<dbReference type="InterPro" id="IPR050600">
    <property type="entry name" value="SETD3_SETD6_MTase"/>
</dbReference>
<evidence type="ECO:0000256" key="1">
    <source>
        <dbReference type="SAM" id="SignalP"/>
    </source>
</evidence>
<organism evidence="3">
    <name type="scientific">Amphora coffeiformis</name>
    <dbReference type="NCBI Taxonomy" id="265554"/>
    <lineage>
        <taxon>Eukaryota</taxon>
        <taxon>Sar</taxon>
        <taxon>Stramenopiles</taxon>
        <taxon>Ochrophyta</taxon>
        <taxon>Bacillariophyta</taxon>
        <taxon>Bacillariophyceae</taxon>
        <taxon>Bacillariophycidae</taxon>
        <taxon>Thalassiophysales</taxon>
        <taxon>Catenulaceae</taxon>
        <taxon>Amphora</taxon>
    </lineage>
</organism>
<protein>
    <recommendedName>
        <fullName evidence="2">SET domain-containing protein</fullName>
    </recommendedName>
</protein>
<proteinExistence type="predicted"/>
<dbReference type="PANTHER" id="PTHR13271:SF151">
    <property type="entry name" value="SET DOMAIN-CONTAINING PROTEIN 4"/>
    <property type="match status" value="1"/>
</dbReference>
<evidence type="ECO:0000313" key="3">
    <source>
        <dbReference type="EMBL" id="CAE0420309.1"/>
    </source>
</evidence>
<feature type="domain" description="SET" evidence="2">
    <location>
        <begin position="100"/>
        <end position="363"/>
    </location>
</feature>